<dbReference type="InterPro" id="IPR050155">
    <property type="entry name" value="HAD-like_hydrolase_sf"/>
</dbReference>
<gene>
    <name evidence="1" type="ORF">SAMN06275492_11543</name>
</gene>
<reference evidence="2" key="1">
    <citation type="submission" date="2017-04" db="EMBL/GenBank/DDBJ databases">
        <authorList>
            <person name="Varghese N."/>
            <person name="Submissions S."/>
        </authorList>
    </citation>
    <scope>NUCLEOTIDE SEQUENCE [LARGE SCALE GENOMIC DNA]</scope>
    <source>
        <strain evidence="2">USBA 82</strain>
    </source>
</reference>
<organism evidence="1 2">
    <name type="scientific">Dethiosulfovibrio salsuginis</name>
    <dbReference type="NCBI Taxonomy" id="561720"/>
    <lineage>
        <taxon>Bacteria</taxon>
        <taxon>Thermotogati</taxon>
        <taxon>Synergistota</taxon>
        <taxon>Synergistia</taxon>
        <taxon>Synergistales</taxon>
        <taxon>Dethiosulfovibrionaceae</taxon>
        <taxon>Dethiosulfovibrio</taxon>
    </lineage>
</organism>
<name>A0A1X7JSZ8_9BACT</name>
<dbReference type="EMBL" id="FXBB01000015">
    <property type="protein sequence ID" value="SMG30746.1"/>
    <property type="molecule type" value="Genomic_DNA"/>
</dbReference>
<evidence type="ECO:0000313" key="1">
    <source>
        <dbReference type="EMBL" id="SMG30746.1"/>
    </source>
</evidence>
<accession>A0A1X7JSZ8</accession>
<dbReference type="CDD" id="cd01427">
    <property type="entry name" value="HAD_like"/>
    <property type="match status" value="1"/>
</dbReference>
<dbReference type="GO" id="GO:0008967">
    <property type="term" value="F:phosphoglycolate phosphatase activity"/>
    <property type="evidence" value="ECO:0007669"/>
    <property type="project" value="TreeGrafter"/>
</dbReference>
<evidence type="ECO:0000313" key="2">
    <source>
        <dbReference type="Proteomes" id="UP000193355"/>
    </source>
</evidence>
<dbReference type="Pfam" id="PF00702">
    <property type="entry name" value="Hydrolase"/>
    <property type="match status" value="1"/>
</dbReference>
<dbReference type="InterPro" id="IPR023214">
    <property type="entry name" value="HAD_sf"/>
</dbReference>
<dbReference type="InterPro" id="IPR036412">
    <property type="entry name" value="HAD-like_sf"/>
</dbReference>
<dbReference type="SUPFAM" id="SSF56784">
    <property type="entry name" value="HAD-like"/>
    <property type="match status" value="1"/>
</dbReference>
<dbReference type="PANTHER" id="PTHR43434">
    <property type="entry name" value="PHOSPHOGLYCOLATE PHOSPHATASE"/>
    <property type="match status" value="1"/>
</dbReference>
<dbReference type="OrthoDB" id="3418at2"/>
<dbReference type="AlphaFoldDB" id="A0A1X7JSZ8"/>
<dbReference type="PANTHER" id="PTHR43434:SF1">
    <property type="entry name" value="PHOSPHOGLYCOLATE PHOSPHATASE"/>
    <property type="match status" value="1"/>
</dbReference>
<dbReference type="Proteomes" id="UP000193355">
    <property type="component" value="Unassembled WGS sequence"/>
</dbReference>
<dbReference type="STRING" id="561720.SAMN06275492_11543"/>
<proteinExistence type="predicted"/>
<dbReference type="Gene3D" id="3.40.50.1000">
    <property type="entry name" value="HAD superfamily/HAD-like"/>
    <property type="match status" value="1"/>
</dbReference>
<protein>
    <submittedName>
        <fullName evidence="1">Phosphoglycolate phosphatase, HAD superfamily</fullName>
    </submittedName>
</protein>
<dbReference type="RefSeq" id="WP_085544647.1">
    <property type="nucleotide sequence ID" value="NZ_FXBB01000015.1"/>
</dbReference>
<sequence length="284" mass="32111">MAILSPLKADCIIFDVDGVLMDTAKSFPEVIRESIPRVWEHILGRNNDSSPFTVRHFEVSKRFSFLNDDYDICWGILSLAAAKGKNGLDESFPTPWEWEEKLKEAEDSGQTFTAWVKESIGDILPYEQTRKICEELYFGEEKTLEILRRKPVFEGDPGLWRNERPLLNRNWRKIPLPVGIYTGRSRKELSLALLALGWEDLPGDRAVCSDDGIKKPSPEGLETVCHRLGKSWPLFFGDTASDRAALKAFGRGDFIAIGNILKDSEFRFSKVEDAIRALGLSLSA</sequence>
<keyword evidence="2" id="KW-1185">Reference proteome</keyword>
<dbReference type="GO" id="GO:0006281">
    <property type="term" value="P:DNA repair"/>
    <property type="evidence" value="ECO:0007669"/>
    <property type="project" value="TreeGrafter"/>
</dbReference>